<proteinExistence type="predicted"/>
<keyword evidence="2" id="KW-1185">Reference proteome</keyword>
<dbReference type="RefSeq" id="WP_193501074.1">
    <property type="nucleotide sequence ID" value="NZ_JADCKC010000002.1"/>
</dbReference>
<dbReference type="Proteomes" id="UP000768567">
    <property type="component" value="Unassembled WGS sequence"/>
</dbReference>
<accession>A0ABR9R386</accession>
<protein>
    <submittedName>
        <fullName evidence="1">FeoB-associated Cys-rich membrane protein</fullName>
    </submittedName>
</protein>
<evidence type="ECO:0000313" key="2">
    <source>
        <dbReference type="Proteomes" id="UP000768567"/>
    </source>
</evidence>
<dbReference type="Pfam" id="PF12669">
    <property type="entry name" value="FeoB_associated"/>
    <property type="match status" value="1"/>
</dbReference>
<comment type="caution">
    <text evidence="1">The sequence shown here is derived from an EMBL/GenBank/DDBJ whole genome shotgun (WGS) entry which is preliminary data.</text>
</comment>
<reference evidence="1 2" key="1">
    <citation type="submission" date="2020-10" db="EMBL/GenBank/DDBJ databases">
        <title>ChiBAC.</title>
        <authorList>
            <person name="Zenner C."/>
            <person name="Hitch T.C.A."/>
            <person name="Clavel T."/>
        </authorList>
    </citation>
    <scope>NUCLEOTIDE SEQUENCE [LARGE SCALE GENOMIC DNA]</scope>
    <source>
        <strain evidence="1 2">DSM 109015</strain>
    </source>
</reference>
<evidence type="ECO:0000313" key="1">
    <source>
        <dbReference type="EMBL" id="MBE5037610.1"/>
    </source>
</evidence>
<organism evidence="1 2">
    <name type="scientific">Gemmiger gallinarum</name>
    <dbReference type="NCBI Taxonomy" id="2779354"/>
    <lineage>
        <taxon>Bacteria</taxon>
        <taxon>Bacillati</taxon>
        <taxon>Bacillota</taxon>
        <taxon>Clostridia</taxon>
        <taxon>Eubacteriales</taxon>
        <taxon>Gemmiger</taxon>
    </lineage>
</organism>
<dbReference type="EMBL" id="JADCKC010000002">
    <property type="protein sequence ID" value="MBE5037610.1"/>
    <property type="molecule type" value="Genomic_DNA"/>
</dbReference>
<sequence length="52" mass="5184">MATVIVSLVVFGAVAFVIGKGIYNRVHRKGGGCSCGGGCSGCPGSCLCHPEK</sequence>
<gene>
    <name evidence="1" type="ORF">INF35_07415</name>
</gene>
<name>A0ABR9R386_9FIRM</name>